<evidence type="ECO:0000259" key="3">
    <source>
        <dbReference type="Pfam" id="PF00021"/>
    </source>
</evidence>
<feature type="domain" description="UPAR/Ly6" evidence="3">
    <location>
        <begin position="176"/>
        <end position="253"/>
    </location>
</feature>
<gene>
    <name evidence="4" type="ORF">GDO54_003321</name>
</gene>
<reference evidence="4" key="1">
    <citation type="thesis" date="2020" institute="ProQuest LLC" country="789 East Eisenhower Parkway, Ann Arbor, MI, USA">
        <title>Comparative Genomics and Chromosome Evolution.</title>
        <authorList>
            <person name="Mudd A.B."/>
        </authorList>
    </citation>
    <scope>NUCLEOTIDE SEQUENCE</scope>
    <source>
        <strain evidence="4">1538</strain>
        <tissue evidence="4">Blood</tissue>
    </source>
</reference>
<keyword evidence="5" id="KW-1185">Reference proteome</keyword>
<dbReference type="CDD" id="cd23553">
    <property type="entry name" value="TFP_LU_ECD_Ly6PGE"/>
    <property type="match status" value="1"/>
</dbReference>
<evidence type="ECO:0000313" key="5">
    <source>
        <dbReference type="Proteomes" id="UP001181693"/>
    </source>
</evidence>
<sequence>MVVKKCASYETTCISMAYRTQDGSNTVMKGCATTDLCNQTSIIDTGSRSIYMTASCCESDFCNVNRFSTAQVYSNRLQCNACNSSSSSCTNSQPIFCDQVNNNCVDVVTMEVNGNTKSSSSYIKGCGSGNIGDSCTNLFAYSTGTYQRYTYLSCCNNNNRCNSDTKTVPVLNNNNGITCYGCKDNGNNECATKNQTLVSCKGTLLRCMEAFDQNRRTIMKGCSTVAFCSSTNVLQQSSNVSEIMCCAGSLCNNFTRETASEVINPSSIANRNTDFSILVIFICLMTAIMRH</sequence>
<dbReference type="InterPro" id="IPR045860">
    <property type="entry name" value="Snake_toxin-like_sf"/>
</dbReference>
<accession>A0AAV2ZKP5</accession>
<dbReference type="GO" id="GO:0005576">
    <property type="term" value="C:extracellular region"/>
    <property type="evidence" value="ECO:0007669"/>
    <property type="project" value="UniProtKB-SubCell"/>
</dbReference>
<evidence type="ECO:0000313" key="4">
    <source>
        <dbReference type="EMBL" id="DBA15865.1"/>
    </source>
</evidence>
<dbReference type="Proteomes" id="UP001181693">
    <property type="component" value="Unassembled WGS sequence"/>
</dbReference>
<name>A0AAV2ZKP5_PYXAD</name>
<dbReference type="InterPro" id="IPR016054">
    <property type="entry name" value="LY6_UPA_recep-like"/>
</dbReference>
<feature type="domain" description="UPAR/Ly6" evidence="3">
    <location>
        <begin position="4"/>
        <end position="64"/>
    </location>
</feature>
<dbReference type="PANTHER" id="PTHR20914">
    <property type="entry name" value="LY6/PLAUR DOMAIN-CONTAINING PROTEIN 8"/>
    <property type="match status" value="1"/>
</dbReference>
<comment type="caution">
    <text evidence="4">The sequence shown here is derived from an EMBL/GenBank/DDBJ whole genome shotgun (WGS) entry which is preliminary data.</text>
</comment>
<evidence type="ECO:0000256" key="1">
    <source>
        <dbReference type="ARBA" id="ARBA00004613"/>
    </source>
</evidence>
<dbReference type="Gene3D" id="2.10.60.10">
    <property type="entry name" value="CD59"/>
    <property type="match status" value="3"/>
</dbReference>
<dbReference type="Pfam" id="PF00021">
    <property type="entry name" value="UPAR_LY6"/>
    <property type="match status" value="3"/>
</dbReference>
<dbReference type="AlphaFoldDB" id="A0AAV2ZKP5"/>
<dbReference type="PANTHER" id="PTHR20914:SF34">
    <property type="entry name" value="UROKINASE PLASMINOGEN ACTIVATOR SURFACE RECEPTOR-LIKE"/>
    <property type="match status" value="1"/>
</dbReference>
<dbReference type="SUPFAM" id="SSF57302">
    <property type="entry name" value="Snake toxin-like"/>
    <property type="match status" value="2"/>
</dbReference>
<feature type="domain" description="UPAR/Ly6" evidence="3">
    <location>
        <begin position="76"/>
        <end position="163"/>
    </location>
</feature>
<organism evidence="4 5">
    <name type="scientific">Pyxicephalus adspersus</name>
    <name type="common">African bullfrog</name>
    <dbReference type="NCBI Taxonomy" id="30357"/>
    <lineage>
        <taxon>Eukaryota</taxon>
        <taxon>Metazoa</taxon>
        <taxon>Chordata</taxon>
        <taxon>Craniata</taxon>
        <taxon>Vertebrata</taxon>
        <taxon>Euteleostomi</taxon>
        <taxon>Amphibia</taxon>
        <taxon>Batrachia</taxon>
        <taxon>Anura</taxon>
        <taxon>Neobatrachia</taxon>
        <taxon>Ranoidea</taxon>
        <taxon>Pyxicephalidae</taxon>
        <taxon>Pyxicephalinae</taxon>
        <taxon>Pyxicephalus</taxon>
    </lineage>
</organism>
<proteinExistence type="predicted"/>
<dbReference type="InterPro" id="IPR050918">
    <property type="entry name" value="CNF-like_PLA2_Inhibitor"/>
</dbReference>
<evidence type="ECO:0000256" key="2">
    <source>
        <dbReference type="ARBA" id="ARBA00022525"/>
    </source>
</evidence>
<comment type="subcellular location">
    <subcellularLocation>
        <location evidence="1">Secreted</location>
    </subcellularLocation>
</comment>
<protein>
    <recommendedName>
        <fullName evidence="3">UPAR/Ly6 domain-containing protein</fullName>
    </recommendedName>
</protein>
<dbReference type="EMBL" id="DYDO01000011">
    <property type="protein sequence ID" value="DBA15865.1"/>
    <property type="molecule type" value="Genomic_DNA"/>
</dbReference>
<keyword evidence="2" id="KW-0964">Secreted</keyword>